<dbReference type="AlphaFoldDB" id="A0A1A2ZSK0"/>
<accession>A0A1A2ZSK0</accession>
<sequence length="140" mass="15330">MSQHAPAPIPSIETATDPIHSTADLLERWRALMGPLGFGERLLWFGFVGPDRRLTKMLSQTPIGPRPQARYLKNLMSALRTLLDDLASGSTVALLITGPGRGPISSADRVWAKSLAAMAERFDVPVEPIFRANDEVLLQI</sequence>
<dbReference type="RefSeq" id="WP_065012841.1">
    <property type="nucleotide sequence ID" value="NZ_LZKJ01000029.1"/>
</dbReference>
<dbReference type="EMBL" id="LZKJ01000029">
    <property type="protein sequence ID" value="OBI52051.1"/>
    <property type="molecule type" value="Genomic_DNA"/>
</dbReference>
<name>A0A1A2ZSK0_9MYCO</name>
<evidence type="ECO:0000313" key="1">
    <source>
        <dbReference type="EMBL" id="OBI52051.1"/>
    </source>
</evidence>
<organism evidence="1 2">
    <name type="scientific">Mycobacterium kyorinense</name>
    <dbReference type="NCBI Taxonomy" id="487514"/>
    <lineage>
        <taxon>Bacteria</taxon>
        <taxon>Bacillati</taxon>
        <taxon>Actinomycetota</taxon>
        <taxon>Actinomycetes</taxon>
        <taxon>Mycobacteriales</taxon>
        <taxon>Mycobacteriaceae</taxon>
        <taxon>Mycobacterium</taxon>
    </lineage>
</organism>
<evidence type="ECO:0000313" key="2">
    <source>
        <dbReference type="Proteomes" id="UP000093592"/>
    </source>
</evidence>
<gene>
    <name evidence="1" type="ORF">A5707_12720</name>
</gene>
<dbReference type="Proteomes" id="UP000093592">
    <property type="component" value="Unassembled WGS sequence"/>
</dbReference>
<dbReference type="OrthoDB" id="4373027at2"/>
<proteinExistence type="predicted"/>
<protein>
    <submittedName>
        <fullName evidence="1">Uncharacterized protein</fullName>
    </submittedName>
</protein>
<reference evidence="2" key="1">
    <citation type="submission" date="2016-06" db="EMBL/GenBank/DDBJ databases">
        <authorList>
            <person name="Sutton G."/>
            <person name="Brinkac L."/>
            <person name="Sanka R."/>
            <person name="Adams M."/>
            <person name="Lau E."/>
            <person name="Sam S."/>
            <person name="Sreng N."/>
            <person name="Him V."/>
            <person name="Kerleguer A."/>
            <person name="Cheng S."/>
        </authorList>
    </citation>
    <scope>NUCLEOTIDE SEQUENCE [LARGE SCALE GENOMIC DNA]</scope>
    <source>
        <strain evidence="2">E861</strain>
    </source>
</reference>
<comment type="caution">
    <text evidence="1">The sequence shown here is derived from an EMBL/GenBank/DDBJ whole genome shotgun (WGS) entry which is preliminary data.</text>
</comment>